<keyword evidence="6 7" id="KW-0472">Membrane</keyword>
<keyword evidence="10" id="KW-1185">Reference proteome</keyword>
<evidence type="ECO:0000259" key="8">
    <source>
        <dbReference type="Pfam" id="PF02397"/>
    </source>
</evidence>
<evidence type="ECO:0000313" key="9">
    <source>
        <dbReference type="EMBL" id="UYW00913.1"/>
    </source>
</evidence>
<dbReference type="PANTHER" id="PTHR30576">
    <property type="entry name" value="COLANIC BIOSYNTHESIS UDP-GLUCOSE LIPID CARRIER TRANSFERASE"/>
    <property type="match status" value="1"/>
</dbReference>
<evidence type="ECO:0000256" key="1">
    <source>
        <dbReference type="ARBA" id="ARBA00004141"/>
    </source>
</evidence>
<feature type="transmembrane region" description="Helical" evidence="7">
    <location>
        <begin position="12"/>
        <end position="31"/>
    </location>
</feature>
<dbReference type="InterPro" id="IPR017475">
    <property type="entry name" value="EPS_sugar_tfrase"/>
</dbReference>
<dbReference type="Proteomes" id="UP001163328">
    <property type="component" value="Chromosome"/>
</dbReference>
<gene>
    <name evidence="9" type="ORF">K5I29_10430</name>
</gene>
<dbReference type="InterPro" id="IPR003362">
    <property type="entry name" value="Bact_transf"/>
</dbReference>
<accession>A0ABY6M122</accession>
<comment type="subcellular location">
    <subcellularLocation>
        <location evidence="1">Membrane</location>
        <topology evidence="1">Multi-pass membrane protein</topology>
    </subcellularLocation>
</comment>
<feature type="transmembrane region" description="Helical" evidence="7">
    <location>
        <begin position="37"/>
        <end position="59"/>
    </location>
</feature>
<protein>
    <submittedName>
        <fullName evidence="9">Exopolysaccharide biosynthesis polyprenyl glycosylphosphotransferase</fullName>
    </submittedName>
</protein>
<evidence type="ECO:0000256" key="2">
    <source>
        <dbReference type="ARBA" id="ARBA00006464"/>
    </source>
</evidence>
<evidence type="ECO:0000256" key="3">
    <source>
        <dbReference type="ARBA" id="ARBA00022679"/>
    </source>
</evidence>
<reference evidence="9" key="1">
    <citation type="submission" date="2021-08" db="EMBL/GenBank/DDBJ databases">
        <title>Flavobacterium sp. strain CC-SYL302.</title>
        <authorList>
            <person name="Lin S.-Y."/>
            <person name="Lee T.-H."/>
            <person name="Young C.-C."/>
        </authorList>
    </citation>
    <scope>NUCLEOTIDE SEQUENCE</scope>
    <source>
        <strain evidence="9">CC-SYL302</strain>
    </source>
</reference>
<feature type="domain" description="Bacterial sugar transferase" evidence="8">
    <location>
        <begin position="254"/>
        <end position="438"/>
    </location>
</feature>
<keyword evidence="3" id="KW-0808">Transferase</keyword>
<dbReference type="EMBL" id="CP081495">
    <property type="protein sequence ID" value="UYW00913.1"/>
    <property type="molecule type" value="Genomic_DNA"/>
</dbReference>
<evidence type="ECO:0000256" key="5">
    <source>
        <dbReference type="ARBA" id="ARBA00022989"/>
    </source>
</evidence>
<dbReference type="PANTHER" id="PTHR30576:SF0">
    <property type="entry name" value="UNDECAPRENYL-PHOSPHATE N-ACETYLGALACTOSAMINYL 1-PHOSPHATE TRANSFERASE-RELATED"/>
    <property type="match status" value="1"/>
</dbReference>
<dbReference type="Pfam" id="PF13727">
    <property type="entry name" value="CoA_binding_3"/>
    <property type="match status" value="1"/>
</dbReference>
<feature type="transmembrane region" description="Helical" evidence="7">
    <location>
        <begin position="259"/>
        <end position="281"/>
    </location>
</feature>
<keyword evidence="5 7" id="KW-1133">Transmembrane helix</keyword>
<feature type="transmembrane region" description="Helical" evidence="7">
    <location>
        <begin position="101"/>
        <end position="120"/>
    </location>
</feature>
<evidence type="ECO:0000256" key="4">
    <source>
        <dbReference type="ARBA" id="ARBA00022692"/>
    </source>
</evidence>
<proteinExistence type="inferred from homology"/>
<dbReference type="NCBIfam" id="TIGR03025">
    <property type="entry name" value="EPS_sugtrans"/>
    <property type="match status" value="1"/>
</dbReference>
<evidence type="ECO:0000256" key="6">
    <source>
        <dbReference type="ARBA" id="ARBA00023136"/>
    </source>
</evidence>
<evidence type="ECO:0000313" key="10">
    <source>
        <dbReference type="Proteomes" id="UP001163328"/>
    </source>
</evidence>
<dbReference type="Pfam" id="PF02397">
    <property type="entry name" value="Bac_transf"/>
    <property type="match status" value="1"/>
</dbReference>
<name>A0ABY6M122_9FLAO</name>
<feature type="transmembrane region" description="Helical" evidence="7">
    <location>
        <begin position="71"/>
        <end position="89"/>
    </location>
</feature>
<organism evidence="9 10">
    <name type="scientific">Flavobacterium agricola</name>
    <dbReference type="NCBI Taxonomy" id="2870839"/>
    <lineage>
        <taxon>Bacteria</taxon>
        <taxon>Pseudomonadati</taxon>
        <taxon>Bacteroidota</taxon>
        <taxon>Flavobacteriia</taxon>
        <taxon>Flavobacteriales</taxon>
        <taxon>Flavobacteriaceae</taxon>
        <taxon>Flavobacterium</taxon>
    </lineage>
</organism>
<dbReference type="RefSeq" id="WP_264433150.1">
    <property type="nucleotide sequence ID" value="NZ_CP081495.1"/>
</dbReference>
<comment type="similarity">
    <text evidence="2">Belongs to the bacterial sugar transferase family.</text>
</comment>
<keyword evidence="4 7" id="KW-0812">Transmembrane</keyword>
<sequence>MQASKIRFSRYIRPLSYLVDLFIINWFSYFFIHQNIFFHLCISLAWVVIAVNTDFYEIYRFTKPYKIVVKIIKQYVLFIFVNLIFVGLLEENIGVKRLLTYISIAFVVVLAVKFFIHYFLKFFRIYYGGNYRNVVIIGDRTDKLADFFTRNPDFGYVITKRYTKEAAKQNNYVDLFSYLKNGAVNEIYISIASFTDKDIYRISKFADNNLIKVKLLIDRKSVFTRNLVKDFYNDIPIVSLRVFPLDDVNNRIIKRVFDVVFSTLVIIFLLSWLIPILALLIKLESRGPVFFTQKRNGLNYKEFCCIKFRSMYVNKVSDTNQVSRGDRRITRIGAVLRKTSLDELPQFFNVFIGDMSVVGPRPHMVNQTKEFALSIDKFMIRHFIKPGITGFAQISGCRGEVETKRDILKRVRYDIYYSENWSILFDVKIIIKTVLNAVKGEEKAY</sequence>
<evidence type="ECO:0000256" key="7">
    <source>
        <dbReference type="SAM" id="Phobius"/>
    </source>
</evidence>